<keyword evidence="11" id="KW-1185">Reference proteome</keyword>
<sequence>MIILKKLPINKSHLVAPLLIVIIALTAFFFNNDVSGHLSYNRELIYQGQWWLLFTGHLLHTNDMHLAMNSAAVILLWALHGQFFTFKSYVAIWLLIALGTSLGLYLFSPSMLSYVGLSGVLHGFFVIGACKDIQHKEKTGYLLLVAVIIKVAYEQVFGPSEEVIQLIEANVAIDAHLYGLIGGFIVFSALYCLQLKSDKVSNSIK</sequence>
<dbReference type="InterPro" id="IPR023826">
    <property type="entry name" value="Rhom-like_SP_proteobac"/>
</dbReference>
<keyword evidence="7 8" id="KW-0472">Membrane</keyword>
<keyword evidence="6 8" id="KW-1133">Transmembrane helix</keyword>
<dbReference type="PANTHER" id="PTHR43066:SF1">
    <property type="entry name" value="RHOMBOID PROTEIN 2"/>
    <property type="match status" value="1"/>
</dbReference>
<evidence type="ECO:0000256" key="5">
    <source>
        <dbReference type="ARBA" id="ARBA00022801"/>
    </source>
</evidence>
<evidence type="ECO:0000256" key="3">
    <source>
        <dbReference type="ARBA" id="ARBA00022670"/>
    </source>
</evidence>
<evidence type="ECO:0000256" key="1">
    <source>
        <dbReference type="ARBA" id="ARBA00004141"/>
    </source>
</evidence>
<reference evidence="11" key="1">
    <citation type="journal article" date="2019" name="Int. J. Syst. Evol. Microbiol.">
        <title>The Global Catalogue of Microorganisms (GCM) 10K type strain sequencing project: providing services to taxonomists for standard genome sequencing and annotation.</title>
        <authorList>
            <consortium name="The Broad Institute Genomics Platform"/>
            <consortium name="The Broad Institute Genome Sequencing Center for Infectious Disease"/>
            <person name="Wu L."/>
            <person name="Ma J."/>
        </authorList>
    </citation>
    <scope>NUCLEOTIDE SEQUENCE [LARGE SCALE GENOMIC DNA]</scope>
    <source>
        <strain evidence="11">CGMCC 1.15922</strain>
    </source>
</reference>
<proteinExistence type="inferred from homology"/>
<dbReference type="Proteomes" id="UP000626370">
    <property type="component" value="Unassembled WGS sequence"/>
</dbReference>
<gene>
    <name evidence="10" type="ORF">GCM10011501_34100</name>
</gene>
<protein>
    <submittedName>
        <fullName evidence="10">Rhombosortase</fullName>
    </submittedName>
</protein>
<organism evidence="10 11">
    <name type="scientific">Thalassotalea profundi</name>
    <dbReference type="NCBI Taxonomy" id="2036687"/>
    <lineage>
        <taxon>Bacteria</taxon>
        <taxon>Pseudomonadati</taxon>
        <taxon>Pseudomonadota</taxon>
        <taxon>Gammaproteobacteria</taxon>
        <taxon>Alteromonadales</taxon>
        <taxon>Colwelliaceae</taxon>
        <taxon>Thalassotalea</taxon>
    </lineage>
</organism>
<comment type="similarity">
    <text evidence="2">Belongs to the peptidase S54 family.</text>
</comment>
<feature type="transmembrane region" description="Helical" evidence="8">
    <location>
        <begin position="177"/>
        <end position="195"/>
    </location>
</feature>
<accession>A0ABQ3J6G3</accession>
<feature type="transmembrane region" description="Helical" evidence="8">
    <location>
        <begin position="50"/>
        <end position="77"/>
    </location>
</feature>
<dbReference type="RefSeq" id="WP_189379475.1">
    <property type="nucleotide sequence ID" value="NZ_BNAH01000018.1"/>
</dbReference>
<feature type="transmembrane region" description="Helical" evidence="8">
    <location>
        <begin position="12"/>
        <end position="30"/>
    </location>
</feature>
<comment type="caution">
    <text evidence="10">The sequence shown here is derived from an EMBL/GenBank/DDBJ whole genome shotgun (WGS) entry which is preliminary data.</text>
</comment>
<dbReference type="Gene3D" id="1.20.1540.10">
    <property type="entry name" value="Rhomboid-like"/>
    <property type="match status" value="1"/>
</dbReference>
<feature type="transmembrane region" description="Helical" evidence="8">
    <location>
        <begin position="112"/>
        <end position="129"/>
    </location>
</feature>
<evidence type="ECO:0000256" key="8">
    <source>
        <dbReference type="SAM" id="Phobius"/>
    </source>
</evidence>
<feature type="transmembrane region" description="Helical" evidence="8">
    <location>
        <begin position="89"/>
        <end position="106"/>
    </location>
</feature>
<dbReference type="Pfam" id="PF01694">
    <property type="entry name" value="Rhomboid"/>
    <property type="match status" value="1"/>
</dbReference>
<evidence type="ECO:0000259" key="9">
    <source>
        <dbReference type="Pfam" id="PF01694"/>
    </source>
</evidence>
<evidence type="ECO:0000256" key="2">
    <source>
        <dbReference type="ARBA" id="ARBA00009045"/>
    </source>
</evidence>
<evidence type="ECO:0000256" key="4">
    <source>
        <dbReference type="ARBA" id="ARBA00022692"/>
    </source>
</evidence>
<evidence type="ECO:0000256" key="6">
    <source>
        <dbReference type="ARBA" id="ARBA00022989"/>
    </source>
</evidence>
<dbReference type="InterPro" id="IPR035952">
    <property type="entry name" value="Rhomboid-like_sf"/>
</dbReference>
<feature type="domain" description="Peptidase S54 rhomboid" evidence="9">
    <location>
        <begin position="47"/>
        <end position="186"/>
    </location>
</feature>
<evidence type="ECO:0000313" key="10">
    <source>
        <dbReference type="EMBL" id="GHF01878.1"/>
    </source>
</evidence>
<name>A0ABQ3J6G3_9GAMM</name>
<keyword evidence="3" id="KW-0645">Protease</keyword>
<dbReference type="NCBIfam" id="TIGR03902">
    <property type="entry name" value="rhom_GG_sort"/>
    <property type="match status" value="1"/>
</dbReference>
<keyword evidence="5" id="KW-0378">Hydrolase</keyword>
<evidence type="ECO:0000256" key="7">
    <source>
        <dbReference type="ARBA" id="ARBA00023136"/>
    </source>
</evidence>
<evidence type="ECO:0000313" key="11">
    <source>
        <dbReference type="Proteomes" id="UP000626370"/>
    </source>
</evidence>
<dbReference type="PANTHER" id="PTHR43066">
    <property type="entry name" value="RHOMBOID-RELATED PROTEIN"/>
    <property type="match status" value="1"/>
</dbReference>
<dbReference type="EMBL" id="BNAH01000018">
    <property type="protein sequence ID" value="GHF01878.1"/>
    <property type="molecule type" value="Genomic_DNA"/>
</dbReference>
<comment type="subcellular location">
    <subcellularLocation>
        <location evidence="1">Membrane</location>
        <topology evidence="1">Multi-pass membrane protein</topology>
    </subcellularLocation>
</comment>
<dbReference type="InterPro" id="IPR022764">
    <property type="entry name" value="Peptidase_S54_rhomboid_dom"/>
</dbReference>
<dbReference type="SUPFAM" id="SSF144091">
    <property type="entry name" value="Rhomboid-like"/>
    <property type="match status" value="1"/>
</dbReference>
<keyword evidence="4 8" id="KW-0812">Transmembrane</keyword>
<feature type="transmembrane region" description="Helical" evidence="8">
    <location>
        <begin position="141"/>
        <end position="157"/>
    </location>
</feature>